<dbReference type="InterPro" id="IPR002156">
    <property type="entry name" value="RNaseH_domain"/>
</dbReference>
<dbReference type="Proteomes" id="UP001281410">
    <property type="component" value="Unassembled WGS sequence"/>
</dbReference>
<dbReference type="SUPFAM" id="SSF53098">
    <property type="entry name" value="Ribonuclease H-like"/>
    <property type="match status" value="1"/>
</dbReference>
<dbReference type="CDD" id="cd06222">
    <property type="entry name" value="RNase_H_like"/>
    <property type="match status" value="1"/>
</dbReference>
<organism evidence="3 4">
    <name type="scientific">Dipteronia sinensis</name>
    <dbReference type="NCBI Taxonomy" id="43782"/>
    <lineage>
        <taxon>Eukaryota</taxon>
        <taxon>Viridiplantae</taxon>
        <taxon>Streptophyta</taxon>
        <taxon>Embryophyta</taxon>
        <taxon>Tracheophyta</taxon>
        <taxon>Spermatophyta</taxon>
        <taxon>Magnoliopsida</taxon>
        <taxon>eudicotyledons</taxon>
        <taxon>Gunneridae</taxon>
        <taxon>Pentapetalae</taxon>
        <taxon>rosids</taxon>
        <taxon>malvids</taxon>
        <taxon>Sapindales</taxon>
        <taxon>Sapindaceae</taxon>
        <taxon>Hippocastanoideae</taxon>
        <taxon>Acereae</taxon>
        <taxon>Dipteronia</taxon>
    </lineage>
</organism>
<dbReference type="Pfam" id="PF13456">
    <property type="entry name" value="RVT_3"/>
    <property type="match status" value="1"/>
</dbReference>
<evidence type="ECO:0000313" key="3">
    <source>
        <dbReference type="EMBL" id="KAK3188190.1"/>
    </source>
</evidence>
<dbReference type="InterPro" id="IPR036397">
    <property type="entry name" value="RNaseH_sf"/>
</dbReference>
<protein>
    <recommendedName>
        <fullName evidence="5">RNase H type-1 domain-containing protein</fullName>
    </recommendedName>
</protein>
<dbReference type="GO" id="GO:0003676">
    <property type="term" value="F:nucleic acid binding"/>
    <property type="evidence" value="ECO:0007669"/>
    <property type="project" value="InterPro"/>
</dbReference>
<accession>A0AAD9ZPA0</accession>
<dbReference type="GO" id="GO:0004523">
    <property type="term" value="F:RNA-DNA hybrid ribonuclease activity"/>
    <property type="evidence" value="ECO:0007669"/>
    <property type="project" value="InterPro"/>
</dbReference>
<dbReference type="InterPro" id="IPR044730">
    <property type="entry name" value="RNase_H-like_dom_plant"/>
</dbReference>
<sequence length="367" mass="41113">MPDDVDVILSIPLVAPSLADSLIWHFDQNGLYSVRNGYWVGRRHPASPGSSGLGVASSWWTYLWGLKIPSKVRLFMLRASHHWLLTLAYLAKRGVPMNGLCPRCHNRYETMSHALWVVEIFLRLSGLMRLSFFVSSFGDWFCRNQLVQNLGNLDLGDVVNWATTYLDEWRSINVMAPVSASRNGGLFSRWRPPAEGFWKINTDAASCCKDRLIGMSCIIRDAYGKVKMADVRKLTAMVPLIVVEALAVKCGIHMALEAALVTFQIETDYLQVVNLVRAGSPSSGDVGPIIDKISGFLHSMPSCSIDHISRKGNNAAHFLANRALIESIFVGWTRTLPSWRDLSSLMFLFSFAHSVSKKKDFNSFRLN</sequence>
<dbReference type="PANTHER" id="PTHR47074">
    <property type="entry name" value="BNAC02G40300D PROTEIN"/>
    <property type="match status" value="1"/>
</dbReference>
<dbReference type="InterPro" id="IPR026960">
    <property type="entry name" value="RVT-Znf"/>
</dbReference>
<name>A0AAD9ZPA0_9ROSI</name>
<feature type="domain" description="Reverse transcriptase zinc-binding" evidence="2">
    <location>
        <begin position="57"/>
        <end position="115"/>
    </location>
</feature>
<dbReference type="EMBL" id="JANJYJ010000009">
    <property type="protein sequence ID" value="KAK3188190.1"/>
    <property type="molecule type" value="Genomic_DNA"/>
</dbReference>
<evidence type="ECO:0000259" key="2">
    <source>
        <dbReference type="Pfam" id="PF13966"/>
    </source>
</evidence>
<dbReference type="Gene3D" id="3.30.420.10">
    <property type="entry name" value="Ribonuclease H-like superfamily/Ribonuclease H"/>
    <property type="match status" value="1"/>
</dbReference>
<evidence type="ECO:0008006" key="5">
    <source>
        <dbReference type="Google" id="ProtNLM"/>
    </source>
</evidence>
<dbReference type="InterPro" id="IPR052929">
    <property type="entry name" value="RNase_H-like_EbsB-rel"/>
</dbReference>
<keyword evidence="4" id="KW-1185">Reference proteome</keyword>
<comment type="caution">
    <text evidence="3">The sequence shown here is derived from an EMBL/GenBank/DDBJ whole genome shotgun (WGS) entry which is preliminary data.</text>
</comment>
<dbReference type="PANTHER" id="PTHR47074:SF11">
    <property type="entry name" value="REVERSE TRANSCRIPTASE-LIKE PROTEIN"/>
    <property type="match status" value="1"/>
</dbReference>
<evidence type="ECO:0000313" key="4">
    <source>
        <dbReference type="Proteomes" id="UP001281410"/>
    </source>
</evidence>
<dbReference type="InterPro" id="IPR012337">
    <property type="entry name" value="RNaseH-like_sf"/>
</dbReference>
<evidence type="ECO:0000259" key="1">
    <source>
        <dbReference type="Pfam" id="PF13456"/>
    </source>
</evidence>
<reference evidence="3" key="1">
    <citation type="journal article" date="2023" name="Plant J.">
        <title>Genome sequences and population genomics provide insights into the demographic history, inbreeding, and mutation load of two 'living fossil' tree species of Dipteronia.</title>
        <authorList>
            <person name="Feng Y."/>
            <person name="Comes H.P."/>
            <person name="Chen J."/>
            <person name="Zhu S."/>
            <person name="Lu R."/>
            <person name="Zhang X."/>
            <person name="Li P."/>
            <person name="Qiu J."/>
            <person name="Olsen K.M."/>
            <person name="Qiu Y."/>
        </authorList>
    </citation>
    <scope>NUCLEOTIDE SEQUENCE</scope>
    <source>
        <strain evidence="3">NBL</strain>
    </source>
</reference>
<dbReference type="AlphaFoldDB" id="A0AAD9ZPA0"/>
<feature type="domain" description="RNase H type-1" evidence="1">
    <location>
        <begin position="201"/>
        <end position="323"/>
    </location>
</feature>
<proteinExistence type="predicted"/>
<gene>
    <name evidence="3" type="ORF">Dsin_027751</name>
</gene>
<dbReference type="Pfam" id="PF13966">
    <property type="entry name" value="zf-RVT"/>
    <property type="match status" value="1"/>
</dbReference>